<evidence type="ECO:0000256" key="2">
    <source>
        <dbReference type="ARBA" id="ARBA00022692"/>
    </source>
</evidence>
<evidence type="ECO:0000256" key="5">
    <source>
        <dbReference type="HAMAP-Rule" id="MF_00902"/>
    </source>
</evidence>
<name>A0A8J3FZX4_9PROT</name>
<keyword evidence="5" id="KW-0811">Translocation</keyword>
<dbReference type="InterPro" id="IPR002033">
    <property type="entry name" value="TatC"/>
</dbReference>
<feature type="transmembrane region" description="Helical" evidence="5">
    <location>
        <begin position="245"/>
        <end position="265"/>
    </location>
</feature>
<keyword evidence="5" id="KW-0813">Transport</keyword>
<feature type="transmembrane region" description="Helical" evidence="5">
    <location>
        <begin position="39"/>
        <end position="57"/>
    </location>
</feature>
<reference evidence="6" key="1">
    <citation type="journal article" date="2014" name="Int. J. Syst. Evol. Microbiol.">
        <title>Complete genome sequence of Corynebacterium casei LMG S-19264T (=DSM 44701T), isolated from a smear-ripened cheese.</title>
        <authorList>
            <consortium name="US DOE Joint Genome Institute (JGI-PGF)"/>
            <person name="Walter F."/>
            <person name="Albersmeier A."/>
            <person name="Kalinowski J."/>
            <person name="Ruckert C."/>
        </authorList>
    </citation>
    <scope>NUCLEOTIDE SEQUENCE</scope>
    <source>
        <strain evidence="6">KCTC 32513</strain>
    </source>
</reference>
<keyword evidence="2 5" id="KW-0812">Transmembrane</keyword>
<gene>
    <name evidence="5 6" type="primary">tatC</name>
    <name evidence="6" type="ORF">GCM10009069_02390</name>
</gene>
<dbReference type="PANTHER" id="PTHR30371">
    <property type="entry name" value="SEC-INDEPENDENT PROTEIN TRANSLOCASE PROTEIN TATC"/>
    <property type="match status" value="1"/>
</dbReference>
<dbReference type="GO" id="GO:0065002">
    <property type="term" value="P:intracellular protein transmembrane transport"/>
    <property type="evidence" value="ECO:0007669"/>
    <property type="project" value="TreeGrafter"/>
</dbReference>
<evidence type="ECO:0000256" key="1">
    <source>
        <dbReference type="ARBA" id="ARBA00004141"/>
    </source>
</evidence>
<comment type="caution">
    <text evidence="6">The sequence shown here is derived from an EMBL/GenBank/DDBJ whole genome shotgun (WGS) entry which is preliminary data.</text>
</comment>
<sequence>MTDPAKLETDQPDADEVESSRAPLLEHLNELRSRMIKSVLGVVGGMILCAPFLNYIVDWLLWPFEQAIIRYNVRMVDLGKPILDMEIIATQPLETFFVKLKIAMFGGIVIGFPIIAYQIYRFVAPGLYKNEKGAFLPYLIMSPVLFVAGACLVFFFVFPFVMEFALGQQAIGGGQEIKLLPRIADYLKLSTTLFLAFGMSFQLPVILSLLGRAGIVSAAQLRSWRKYAILGIAVFAAFATPPDPITQFILGGAIYLLYEISILAVKAVERKAEPDTPV</sequence>
<keyword evidence="3 5" id="KW-1133">Transmembrane helix</keyword>
<dbReference type="GO" id="GO:0033281">
    <property type="term" value="C:TAT protein transport complex"/>
    <property type="evidence" value="ECO:0007669"/>
    <property type="project" value="UniProtKB-UniRule"/>
</dbReference>
<feature type="transmembrane region" description="Helical" evidence="5">
    <location>
        <begin position="189"/>
        <end position="211"/>
    </location>
</feature>
<evidence type="ECO:0000256" key="4">
    <source>
        <dbReference type="ARBA" id="ARBA00023136"/>
    </source>
</evidence>
<proteinExistence type="inferred from homology"/>
<keyword evidence="5" id="KW-0653">Protein transport</keyword>
<dbReference type="GO" id="GO:0043953">
    <property type="term" value="P:protein transport by the Tat complex"/>
    <property type="evidence" value="ECO:0007669"/>
    <property type="project" value="UniProtKB-UniRule"/>
</dbReference>
<evidence type="ECO:0000256" key="3">
    <source>
        <dbReference type="ARBA" id="ARBA00022989"/>
    </source>
</evidence>
<comment type="similarity">
    <text evidence="5">Belongs to the TatC family.</text>
</comment>
<dbReference type="EMBL" id="BMZH01000001">
    <property type="protein sequence ID" value="GHA82715.1"/>
    <property type="molecule type" value="Genomic_DNA"/>
</dbReference>
<dbReference type="RefSeq" id="WP_189494515.1">
    <property type="nucleotide sequence ID" value="NZ_BMZH01000001.1"/>
</dbReference>
<dbReference type="Pfam" id="PF00902">
    <property type="entry name" value="TatC"/>
    <property type="match status" value="1"/>
</dbReference>
<dbReference type="PANTHER" id="PTHR30371:SF0">
    <property type="entry name" value="SEC-INDEPENDENT PROTEIN TRANSLOCASE PROTEIN TATC, CHLOROPLASTIC-RELATED"/>
    <property type="match status" value="1"/>
</dbReference>
<evidence type="ECO:0000313" key="7">
    <source>
        <dbReference type="Proteomes" id="UP000634004"/>
    </source>
</evidence>
<accession>A0A8J3FZX4</accession>
<feature type="transmembrane region" description="Helical" evidence="5">
    <location>
        <begin position="223"/>
        <end position="239"/>
    </location>
</feature>
<organism evidence="6 7">
    <name type="scientific">Algimonas arctica</name>
    <dbReference type="NCBI Taxonomy" id="1479486"/>
    <lineage>
        <taxon>Bacteria</taxon>
        <taxon>Pseudomonadati</taxon>
        <taxon>Pseudomonadota</taxon>
        <taxon>Alphaproteobacteria</taxon>
        <taxon>Maricaulales</taxon>
        <taxon>Robiginitomaculaceae</taxon>
        <taxon>Algimonas</taxon>
    </lineage>
</organism>
<dbReference type="Proteomes" id="UP000634004">
    <property type="component" value="Unassembled WGS sequence"/>
</dbReference>
<protein>
    <recommendedName>
        <fullName evidence="5">Sec-independent protein translocase protein TatC</fullName>
    </recommendedName>
</protein>
<feature type="transmembrane region" description="Helical" evidence="5">
    <location>
        <begin position="135"/>
        <end position="158"/>
    </location>
</feature>
<comment type="subcellular location">
    <subcellularLocation>
        <location evidence="5">Cell membrane</location>
        <topology evidence="5">Multi-pass membrane protein</topology>
    </subcellularLocation>
    <subcellularLocation>
        <location evidence="1">Membrane</location>
        <topology evidence="1">Multi-pass membrane protein</topology>
    </subcellularLocation>
</comment>
<dbReference type="PRINTS" id="PR01840">
    <property type="entry name" value="TATCFAMILY"/>
</dbReference>
<comment type="subunit">
    <text evidence="5">The Tat system comprises two distinct complexes: a TatABC complex, containing multiple copies of TatA, TatB and TatC subunits, and a separate TatA complex, containing only TatA subunits. Substrates initially bind to the TatABC complex, which probably triggers association of the separate TatA complex to form the active translocon.</text>
</comment>
<keyword evidence="4 5" id="KW-0472">Membrane</keyword>
<dbReference type="HAMAP" id="MF_00902">
    <property type="entry name" value="TatC"/>
    <property type="match status" value="1"/>
</dbReference>
<dbReference type="GO" id="GO:0009977">
    <property type="term" value="F:proton motive force dependent protein transmembrane transporter activity"/>
    <property type="evidence" value="ECO:0007669"/>
    <property type="project" value="TreeGrafter"/>
</dbReference>
<dbReference type="NCBIfam" id="TIGR00945">
    <property type="entry name" value="tatC"/>
    <property type="match status" value="1"/>
</dbReference>
<keyword evidence="7" id="KW-1185">Reference proteome</keyword>
<comment type="function">
    <text evidence="5">Part of the twin-arginine translocation (Tat) system that transports large folded proteins containing a characteristic twin-arginine motif in their signal peptide across membranes. Together with TatB, TatC is part of a receptor directly interacting with Tat signal peptides.</text>
</comment>
<feature type="transmembrane region" description="Helical" evidence="5">
    <location>
        <begin position="102"/>
        <end position="123"/>
    </location>
</feature>
<reference evidence="6" key="2">
    <citation type="submission" date="2020-09" db="EMBL/GenBank/DDBJ databases">
        <authorList>
            <person name="Sun Q."/>
            <person name="Kim S."/>
        </authorList>
    </citation>
    <scope>NUCLEOTIDE SEQUENCE</scope>
    <source>
        <strain evidence="6">KCTC 32513</strain>
    </source>
</reference>
<evidence type="ECO:0000313" key="6">
    <source>
        <dbReference type="EMBL" id="GHA82715.1"/>
    </source>
</evidence>
<keyword evidence="5" id="KW-1003">Cell membrane</keyword>
<dbReference type="AlphaFoldDB" id="A0A8J3FZX4"/>